<protein>
    <submittedName>
        <fullName evidence="1">Uncharacterized protein</fullName>
    </submittedName>
</protein>
<proteinExistence type="predicted"/>
<evidence type="ECO:0000313" key="1">
    <source>
        <dbReference type="EMBL" id="JAD41618.1"/>
    </source>
</evidence>
<reference evidence="1" key="2">
    <citation type="journal article" date="2015" name="Data Brief">
        <title>Shoot transcriptome of the giant reed, Arundo donax.</title>
        <authorList>
            <person name="Barrero R.A."/>
            <person name="Guerrero F.D."/>
            <person name="Moolhuijzen P."/>
            <person name="Goolsby J.A."/>
            <person name="Tidwell J."/>
            <person name="Bellgard S.E."/>
            <person name="Bellgard M.I."/>
        </authorList>
    </citation>
    <scope>NUCLEOTIDE SEQUENCE</scope>
    <source>
        <tissue evidence="1">Shoot tissue taken approximately 20 cm above the soil surface</tissue>
    </source>
</reference>
<dbReference type="EMBL" id="GBRH01256277">
    <property type="protein sequence ID" value="JAD41618.1"/>
    <property type="molecule type" value="Transcribed_RNA"/>
</dbReference>
<reference evidence="1" key="1">
    <citation type="submission" date="2014-09" db="EMBL/GenBank/DDBJ databases">
        <authorList>
            <person name="Magalhaes I.L.F."/>
            <person name="Oliveira U."/>
            <person name="Santos F.R."/>
            <person name="Vidigal T.H.D.A."/>
            <person name="Brescovit A.D."/>
            <person name="Santos A.J."/>
        </authorList>
    </citation>
    <scope>NUCLEOTIDE SEQUENCE</scope>
    <source>
        <tissue evidence="1">Shoot tissue taken approximately 20 cm above the soil surface</tissue>
    </source>
</reference>
<organism evidence="1">
    <name type="scientific">Arundo donax</name>
    <name type="common">Giant reed</name>
    <name type="synonym">Donax arundinaceus</name>
    <dbReference type="NCBI Taxonomy" id="35708"/>
    <lineage>
        <taxon>Eukaryota</taxon>
        <taxon>Viridiplantae</taxon>
        <taxon>Streptophyta</taxon>
        <taxon>Embryophyta</taxon>
        <taxon>Tracheophyta</taxon>
        <taxon>Spermatophyta</taxon>
        <taxon>Magnoliopsida</taxon>
        <taxon>Liliopsida</taxon>
        <taxon>Poales</taxon>
        <taxon>Poaceae</taxon>
        <taxon>PACMAD clade</taxon>
        <taxon>Arundinoideae</taxon>
        <taxon>Arundineae</taxon>
        <taxon>Arundo</taxon>
    </lineage>
</organism>
<sequence length="41" mass="4908">MMHVSSSLSKSVDYVYRHLYQHIDHYDPLSNMFTKQLAHNI</sequence>
<accession>A0A0A8ZVD2</accession>
<name>A0A0A8ZVD2_ARUDO</name>
<dbReference type="AlphaFoldDB" id="A0A0A8ZVD2"/>